<dbReference type="Gene3D" id="2.30.40.10">
    <property type="entry name" value="Urease, subunit C, domain 1"/>
    <property type="match status" value="1"/>
</dbReference>
<evidence type="ECO:0000313" key="3">
    <source>
        <dbReference type="Proteomes" id="UP000247465"/>
    </source>
</evidence>
<accession>A0A2Z4AAV5</accession>
<feature type="domain" description="Amidohydrolase-related" evidence="1">
    <location>
        <begin position="62"/>
        <end position="398"/>
    </location>
</feature>
<evidence type="ECO:0000259" key="1">
    <source>
        <dbReference type="Pfam" id="PF01979"/>
    </source>
</evidence>
<dbReference type="CDD" id="cd01299">
    <property type="entry name" value="Met_dep_hydrolase_A"/>
    <property type="match status" value="1"/>
</dbReference>
<dbReference type="SUPFAM" id="SSF51556">
    <property type="entry name" value="Metallo-dependent hydrolases"/>
    <property type="match status" value="1"/>
</dbReference>
<dbReference type="Proteomes" id="UP000247465">
    <property type="component" value="Chromosome"/>
</dbReference>
<dbReference type="InterPro" id="IPR057744">
    <property type="entry name" value="OTAase-like"/>
</dbReference>
<dbReference type="Gene3D" id="3.20.20.140">
    <property type="entry name" value="Metal-dependent hydrolases"/>
    <property type="match status" value="1"/>
</dbReference>
<dbReference type="InterPro" id="IPR006680">
    <property type="entry name" value="Amidohydro-rel"/>
</dbReference>
<organism evidence="2 3">
    <name type="scientific">Candidatus Moanibacter tarae</name>
    <dbReference type="NCBI Taxonomy" id="2200854"/>
    <lineage>
        <taxon>Bacteria</taxon>
        <taxon>Pseudomonadati</taxon>
        <taxon>Verrucomicrobiota</taxon>
        <taxon>Opitutia</taxon>
        <taxon>Puniceicoccales</taxon>
        <taxon>Puniceicoccales incertae sedis</taxon>
        <taxon>Candidatus Moanibacter</taxon>
    </lineage>
</organism>
<protein>
    <recommendedName>
        <fullName evidence="1">Amidohydrolase-related domain-containing protein</fullName>
    </recommendedName>
</protein>
<evidence type="ECO:0000313" key="2">
    <source>
        <dbReference type="EMBL" id="AWT58953.1"/>
    </source>
</evidence>
<dbReference type="PANTHER" id="PTHR43135">
    <property type="entry name" value="ALPHA-D-RIBOSE 1-METHYLPHOSPHONATE 5-TRIPHOSPHATE DIPHOSPHATASE"/>
    <property type="match status" value="1"/>
</dbReference>
<proteinExistence type="predicted"/>
<gene>
    <name evidence="2" type="ORF">DF168_00125</name>
</gene>
<dbReference type="InterPro" id="IPR032466">
    <property type="entry name" value="Metal_Hydrolase"/>
</dbReference>
<dbReference type="SUPFAM" id="SSF51338">
    <property type="entry name" value="Composite domain of metallo-dependent hydrolases"/>
    <property type="match status" value="1"/>
</dbReference>
<dbReference type="GO" id="GO:0016810">
    <property type="term" value="F:hydrolase activity, acting on carbon-nitrogen (but not peptide) bonds"/>
    <property type="evidence" value="ECO:0007669"/>
    <property type="project" value="InterPro"/>
</dbReference>
<reference evidence="2 3" key="1">
    <citation type="submission" date="2018-06" db="EMBL/GenBank/DDBJ databases">
        <title>Draft Genome Sequence of a Novel Marine Bacterium Related to the Verrucomicrobia.</title>
        <authorList>
            <person name="Vosseberg J."/>
            <person name="Martijn J."/>
            <person name="Ettema T.J.G."/>
        </authorList>
    </citation>
    <scope>NUCLEOTIDE SEQUENCE [LARGE SCALE GENOMIC DNA]</scope>
    <source>
        <strain evidence="2">TARA_B100001123</strain>
    </source>
</reference>
<name>A0A2Z4AAV5_9BACT</name>
<dbReference type="EMBL" id="CP029803">
    <property type="protein sequence ID" value="AWT58953.1"/>
    <property type="molecule type" value="Genomic_DNA"/>
</dbReference>
<dbReference type="KEGG" id="mtar:DF168_00125"/>
<dbReference type="PANTHER" id="PTHR43135:SF3">
    <property type="entry name" value="ALPHA-D-RIBOSE 1-METHYLPHOSPHONATE 5-TRIPHOSPHATE DIPHOSPHATASE"/>
    <property type="match status" value="1"/>
</dbReference>
<dbReference type="InterPro" id="IPR011059">
    <property type="entry name" value="Metal-dep_hydrolase_composite"/>
</dbReference>
<sequence length="407" mass="44000">MAERLLEPMTLIFNQCRLIDGISPDPRESCDVVVKDDRLVAIENSKNRSTGDSTVIAASGYTMLPGLIDCHTHYVVDPWEQDPFGLVELESDAAVILRAARSARIALEAGVTTTRDAGAPRQLNFTLRDAVEGGLIPGPRILAPGMAITITGGHGYRFGIEADGITELKKAARAQMRDGADVIKIIASEAAMLTTAEAGVEELTREEIEMLVCEARRRGLRIFSHAQNSTSVVRSAQSGVDSVEHGFLASSEAIGVLKECGTTLVPTLTVTAATLEQSNSNEIFRRRILEIRDMHWASCEEAIRQGVNLAAGTDCGMPGVYPNMLWREICLLHERGLTKMKAIKAATFRAAELLGVGAAVGSIEPGKQADLILVRGNPMDDLSILRDVDFVMKKGEIVHCKKNIVAL</sequence>
<dbReference type="AlphaFoldDB" id="A0A2Z4AAV5"/>
<dbReference type="InterPro" id="IPR051781">
    <property type="entry name" value="Metallo-dep_Hydrolase"/>
</dbReference>
<dbReference type="Pfam" id="PF01979">
    <property type="entry name" value="Amidohydro_1"/>
    <property type="match status" value="1"/>
</dbReference>